<dbReference type="AlphaFoldDB" id="A0AAV3SIQ0"/>
<name>A0AAV3SIQ0_HALDO</name>
<accession>A0AAV3SIQ0</accession>
<evidence type="ECO:0000256" key="1">
    <source>
        <dbReference type="SAM" id="MobiDB-lite"/>
    </source>
</evidence>
<proteinExistence type="predicted"/>
<feature type="transmembrane region" description="Helical" evidence="2">
    <location>
        <begin position="470"/>
        <end position="489"/>
    </location>
</feature>
<evidence type="ECO:0000313" key="6">
    <source>
        <dbReference type="Proteomes" id="UP001500962"/>
    </source>
</evidence>
<keyword evidence="2" id="KW-0472">Membrane</keyword>
<evidence type="ECO:0000313" key="4">
    <source>
        <dbReference type="EMBL" id="UOO97293.1"/>
    </source>
</evidence>
<feature type="transmembrane region" description="Helical" evidence="2">
    <location>
        <begin position="501"/>
        <end position="522"/>
    </location>
</feature>
<keyword evidence="2" id="KW-0812">Transmembrane</keyword>
<dbReference type="EMBL" id="BAAADN010000031">
    <property type="protein sequence ID" value="GAA0464689.1"/>
    <property type="molecule type" value="Genomic_DNA"/>
</dbReference>
<feature type="compositionally biased region" description="Polar residues" evidence="1">
    <location>
        <begin position="659"/>
        <end position="669"/>
    </location>
</feature>
<feature type="region of interest" description="Disordered" evidence="1">
    <location>
        <begin position="124"/>
        <end position="194"/>
    </location>
</feature>
<dbReference type="Proteomes" id="UP001500962">
    <property type="component" value="Unassembled WGS sequence"/>
</dbReference>
<reference evidence="3" key="3">
    <citation type="submission" date="2023-12" db="EMBL/GenBank/DDBJ databases">
        <authorList>
            <person name="Sun Q."/>
            <person name="Inoue M."/>
        </authorList>
    </citation>
    <scope>NUCLEOTIDE SEQUENCE</scope>
    <source>
        <strain evidence="3">JCM 12289</strain>
    </source>
</reference>
<sequence>MDSSPFSTDQDDTLGRTVAIVLVAALFVSTIAGAIAAPPAAAQQQNGGKQAGGGDSVTKQEFRNWINEVMGMDKGAAQEAMRKNTDKVDILARAFKQNVDTQLSGTRLTDTIKKRPQSVINKVNQASSGGSFPAPVAAANNGGSGSNGNAGSENGNAGSGNGNSAGNAGNGNGNSAGNAGSGNGNGDSGPTSNESVNQIISEFKSKNLGYKQLSKQQKSNANKLLLSIVTDDLNKDETNKKFDEFEQLIAGANGAGKAANSERKKQRRQIIMEYVGEREQHDPVPKIDIDIPGLLDQKLKSLADSMREGAGAILGEVYDLAFSTSVPQNDGWHNILGEPTNEPFQPLYEQLLKDKLYPVLNYLLGTAVIIMGISLMVNPLMSRFQAKNLMLKFTAFLLLYVSSWAIITFMHGTVNDITVWLRPSEQAMEALGGNVTKLSAGAIGAYFVGAGGILASIFSMGVELGLRRIALQYFFPYVFPVLLLLLYVSPWRRLKSFASVIIWQYVNLLTMVIPMAIVLKAAATVSLTTESDIVSMLVLVALFLFAVSIPGITTYTFLQVPGKVGRAGKSAAAGAASRASAAKDKLGWGGDDSGSSGTATGDTSPGVRTEKAVEVSTDGGTTGLPSDGELSDEQIASMDPAGGSTTTAGQVRDLEQSNHQDPMNPSSMKESYFEDHPQRMTMGEKLANQ</sequence>
<evidence type="ECO:0000256" key="2">
    <source>
        <dbReference type="SAM" id="Phobius"/>
    </source>
</evidence>
<dbReference type="EMBL" id="CP095009">
    <property type="protein sequence ID" value="UOO97293.1"/>
    <property type="molecule type" value="Genomic_DNA"/>
</dbReference>
<dbReference type="GeneID" id="71764036"/>
<geneLocation type="plasmid" evidence="4 5">
    <name>unnamed4</name>
</geneLocation>
<keyword evidence="5" id="KW-1185">Reference proteome</keyword>
<organism evidence="3 6">
    <name type="scientific">Halococcus dombrowskii</name>
    <dbReference type="NCBI Taxonomy" id="179637"/>
    <lineage>
        <taxon>Archaea</taxon>
        <taxon>Methanobacteriati</taxon>
        <taxon>Methanobacteriota</taxon>
        <taxon>Stenosarchaea group</taxon>
        <taxon>Halobacteria</taxon>
        <taxon>Halobacteriales</taxon>
        <taxon>Halococcaceae</taxon>
        <taxon>Halococcus</taxon>
    </lineage>
</organism>
<dbReference type="KEGG" id="hdo:MUK72_19270"/>
<reference evidence="3" key="1">
    <citation type="journal article" date="2014" name="Int. J. Syst. Evol. Microbiol.">
        <title>Complete genome sequence of Corynebacterium casei LMG S-19264T (=DSM 44701T), isolated from a smear-ripened cheese.</title>
        <authorList>
            <consortium name="US DOE Joint Genome Institute (JGI-PGF)"/>
            <person name="Walter F."/>
            <person name="Albersmeier A."/>
            <person name="Kalinowski J."/>
            <person name="Ruckert C."/>
        </authorList>
    </citation>
    <scope>NUCLEOTIDE SEQUENCE</scope>
    <source>
        <strain evidence="3">JCM 12289</strain>
    </source>
</reference>
<dbReference type="InterPro" id="IPR045782">
    <property type="entry name" value="TrbL_3"/>
</dbReference>
<feature type="compositionally biased region" description="Low complexity" evidence="1">
    <location>
        <begin position="593"/>
        <end position="606"/>
    </location>
</feature>
<dbReference type="Proteomes" id="UP000830542">
    <property type="component" value="Plasmid unnamed4"/>
</dbReference>
<protein>
    <submittedName>
        <fullName evidence="3">Uncharacterized protein</fullName>
    </submittedName>
</protein>
<feature type="transmembrane region" description="Helical" evidence="2">
    <location>
        <begin position="534"/>
        <end position="558"/>
    </location>
</feature>
<reference evidence="4" key="2">
    <citation type="submission" date="2022-04" db="EMBL/GenBank/DDBJ databases">
        <title>Sequencing and genomic assembly of Halococcus dombrowskii.</title>
        <authorList>
            <person name="Lim S.W."/>
            <person name="MacLea K.S."/>
        </authorList>
    </citation>
    <scope>NUCLEOTIDE SEQUENCE</scope>
    <source>
        <strain evidence="4">H4</strain>
        <plasmid evidence="4">unnamed4</plasmid>
    </source>
</reference>
<evidence type="ECO:0000313" key="5">
    <source>
        <dbReference type="Proteomes" id="UP000830542"/>
    </source>
</evidence>
<keyword evidence="4" id="KW-0614">Plasmid</keyword>
<evidence type="ECO:0000313" key="3">
    <source>
        <dbReference type="EMBL" id="GAA0464689.1"/>
    </source>
</evidence>
<feature type="transmembrane region" description="Helical" evidence="2">
    <location>
        <begin position="389"/>
        <end position="410"/>
    </location>
</feature>
<dbReference type="RefSeq" id="WP_244706814.1">
    <property type="nucleotide sequence ID" value="NZ_BAAADN010000031.1"/>
</dbReference>
<feature type="transmembrane region" description="Helical" evidence="2">
    <location>
        <begin position="359"/>
        <end position="377"/>
    </location>
</feature>
<feature type="region of interest" description="Disordered" evidence="1">
    <location>
        <begin position="584"/>
        <end position="689"/>
    </location>
</feature>
<feature type="compositionally biased region" description="Gly residues" evidence="1">
    <location>
        <begin position="157"/>
        <end position="187"/>
    </location>
</feature>
<dbReference type="Pfam" id="PF19590">
    <property type="entry name" value="TrbL_3"/>
    <property type="match status" value="1"/>
</dbReference>
<keyword evidence="2" id="KW-1133">Transmembrane helix</keyword>
<gene>
    <name evidence="3" type="ORF">GCM10008985_21960</name>
    <name evidence="4" type="ORF">MUK72_19270</name>
</gene>
<feature type="transmembrane region" description="Helical" evidence="2">
    <location>
        <begin position="438"/>
        <end position="458"/>
    </location>
</feature>